<evidence type="ECO:0000256" key="3">
    <source>
        <dbReference type="ARBA" id="ARBA00024303"/>
    </source>
</evidence>
<dbReference type="RefSeq" id="WP_194117250.1">
    <property type="nucleotide sequence ID" value="NZ_JADFUA010000012.1"/>
</dbReference>
<name>A0A8J7G2D9_9NEIS</name>
<dbReference type="GO" id="GO:0106361">
    <property type="term" value="F:protein-arginine rhamnosyltransferase activity"/>
    <property type="evidence" value="ECO:0007669"/>
    <property type="project" value="InterPro"/>
</dbReference>
<comment type="function">
    <text evidence="3">Protein-arginine rhamnosyltransferase that catalyzes the transfer of a single rhamnose to elongation factor P (EF-P) on 'Lys-32', a modification required for EF-P-dependent rescue of polyproline stalled ribosomes.</text>
</comment>
<accession>A0A8J7G2D9</accession>
<keyword evidence="2" id="KW-0808">Transferase</keyword>
<dbReference type="Proteomes" id="UP000604481">
    <property type="component" value="Unassembled WGS sequence"/>
</dbReference>
<dbReference type="EMBL" id="JADFUA010000012">
    <property type="protein sequence ID" value="MBE9610700.1"/>
    <property type="molecule type" value="Genomic_DNA"/>
</dbReference>
<comment type="catalytic activity">
    <reaction evidence="7">
        <text>dTDP-beta-L-rhamnose + L-arginyl-[protein] = N(omega)-(alpha-L-rhamnosyl)-L-arginyl-[protein] + dTDP + H(+)</text>
        <dbReference type="Rhea" id="RHEA:66692"/>
        <dbReference type="Rhea" id="RHEA-COMP:10532"/>
        <dbReference type="Rhea" id="RHEA-COMP:17096"/>
        <dbReference type="ChEBI" id="CHEBI:15378"/>
        <dbReference type="ChEBI" id="CHEBI:29965"/>
        <dbReference type="ChEBI" id="CHEBI:57510"/>
        <dbReference type="ChEBI" id="CHEBI:58369"/>
        <dbReference type="ChEBI" id="CHEBI:167445"/>
    </reaction>
    <physiologicalReaction direction="left-to-right" evidence="7">
        <dbReference type="Rhea" id="RHEA:66693"/>
    </physiologicalReaction>
</comment>
<protein>
    <recommendedName>
        <fullName evidence="5">Protein-arginine rhamnosyltransferase</fullName>
    </recommendedName>
    <alternativeName>
        <fullName evidence="6">EF-P arginine rhamnosyltransferase</fullName>
    </alternativeName>
</protein>
<dbReference type="GO" id="GO:0003746">
    <property type="term" value="F:translation elongation factor activity"/>
    <property type="evidence" value="ECO:0007669"/>
    <property type="project" value="UniProtKB-KW"/>
</dbReference>
<dbReference type="AlphaFoldDB" id="A0A8J7G2D9"/>
<keyword evidence="1" id="KW-0328">Glycosyltransferase</keyword>
<reference evidence="8 9" key="1">
    <citation type="submission" date="2020-10" db="EMBL/GenBank/DDBJ databases">
        <title>The genome sequence of Chitinilyticum litopenaei 4Y14.</title>
        <authorList>
            <person name="Liu Y."/>
        </authorList>
    </citation>
    <scope>NUCLEOTIDE SEQUENCE [LARGE SCALE GENOMIC DNA]</scope>
    <source>
        <strain evidence="8 9">4Y14</strain>
    </source>
</reference>
<evidence type="ECO:0000256" key="4">
    <source>
        <dbReference type="ARBA" id="ARBA00024346"/>
    </source>
</evidence>
<evidence type="ECO:0000256" key="2">
    <source>
        <dbReference type="ARBA" id="ARBA00022679"/>
    </source>
</evidence>
<evidence type="ECO:0000256" key="5">
    <source>
        <dbReference type="ARBA" id="ARBA00024416"/>
    </source>
</evidence>
<evidence type="ECO:0000256" key="1">
    <source>
        <dbReference type="ARBA" id="ARBA00022676"/>
    </source>
</evidence>
<dbReference type="InterPro" id="IPR016633">
    <property type="entry name" value="EarP"/>
</dbReference>
<keyword evidence="9" id="KW-1185">Reference proteome</keyword>
<evidence type="ECO:0000313" key="9">
    <source>
        <dbReference type="Proteomes" id="UP000604481"/>
    </source>
</evidence>
<keyword evidence="8" id="KW-0648">Protein biosynthesis</keyword>
<evidence type="ECO:0000313" key="8">
    <source>
        <dbReference type="EMBL" id="MBE9610700.1"/>
    </source>
</evidence>
<organism evidence="8 9">
    <name type="scientific">Chitinilyticum piscinae</name>
    <dbReference type="NCBI Taxonomy" id="2866724"/>
    <lineage>
        <taxon>Bacteria</taxon>
        <taxon>Pseudomonadati</taxon>
        <taxon>Pseudomonadota</taxon>
        <taxon>Betaproteobacteria</taxon>
        <taxon>Neisseriales</taxon>
        <taxon>Chitinibacteraceae</taxon>
        <taxon>Chitinilyticum</taxon>
    </lineage>
</organism>
<comment type="caution">
    <text evidence="8">The sequence shown here is derived from an EMBL/GenBank/DDBJ whole genome shotgun (WGS) entry which is preliminary data.</text>
</comment>
<gene>
    <name evidence="8" type="primary">earP</name>
    <name evidence="8" type="ORF">INR99_15265</name>
</gene>
<sequence>MTTAGNWDIFCKVVDNYGDIGVCWRLARQLAGEYGISVRLWVDDLASFARIAPQLDPAAAEQFLDGVMVCLWAEDFTKTLPAPVVIEAFACALPAAYRAAMPGVTRCWLNLEYLSAEDWVEGCHGLGSPQGQGLNKYFFFPGFSAGTGGLLQEQAAQHERERWHQADSRKLLARFAPFDERVSRNVSLFAYPNRALPALLDELVEDDKTSRVYVPDSLITRSVAEYVGGYIDCGSVWQRDNLQIVTLPMLAQADYDRLLWSCDANFVRGEDSFVRAQWAGKPLIWHIYRQDENTHLEKLAAWQARYLADCASYAASAQAAALAAWNRETADRDVWRTWLRAQPDLALHARSWAKQLAQHGNLAGNLVSFVGCKV</sequence>
<evidence type="ECO:0000256" key="6">
    <source>
        <dbReference type="ARBA" id="ARBA00030025"/>
    </source>
</evidence>
<evidence type="ECO:0000256" key="7">
    <source>
        <dbReference type="ARBA" id="ARBA00048472"/>
    </source>
</evidence>
<comment type="similarity">
    <text evidence="4">Belongs to the glycosyltransferase 104 family.</text>
</comment>
<proteinExistence type="inferred from homology"/>
<dbReference type="NCBIfam" id="TIGR03837">
    <property type="entry name" value="efp_Arg_rhamno"/>
    <property type="match status" value="1"/>
</dbReference>
<dbReference type="Pfam" id="PF10093">
    <property type="entry name" value="EarP"/>
    <property type="match status" value="1"/>
</dbReference>
<dbReference type="PIRSF" id="PIRSF015557">
    <property type="entry name" value="UCP015557"/>
    <property type="match status" value="1"/>
</dbReference>
<keyword evidence="8" id="KW-0251">Elongation factor</keyword>